<sequence>NLVPHQFKHLGGLTPYTSHGVLSTLKGIKQRVTAWPWWPGRRVLGSRSERPRFDTRFCIEFTIYRVSQHQAYNFLGVESPSNNGSEMLFRRG</sequence>
<protein>
    <submittedName>
        <fullName evidence="1">Uncharacterized protein</fullName>
    </submittedName>
</protein>
<organism evidence="1 2">
    <name type="scientific">Araneus ventricosus</name>
    <name type="common">Orbweaver spider</name>
    <name type="synonym">Epeira ventricosa</name>
    <dbReference type="NCBI Taxonomy" id="182803"/>
    <lineage>
        <taxon>Eukaryota</taxon>
        <taxon>Metazoa</taxon>
        <taxon>Ecdysozoa</taxon>
        <taxon>Arthropoda</taxon>
        <taxon>Chelicerata</taxon>
        <taxon>Arachnida</taxon>
        <taxon>Araneae</taxon>
        <taxon>Araneomorphae</taxon>
        <taxon>Entelegynae</taxon>
        <taxon>Araneoidea</taxon>
        <taxon>Araneidae</taxon>
        <taxon>Araneus</taxon>
    </lineage>
</organism>
<reference evidence="1 2" key="1">
    <citation type="journal article" date="2019" name="Sci. Rep.">
        <title>Orb-weaving spider Araneus ventricosus genome elucidates the spidroin gene catalogue.</title>
        <authorList>
            <person name="Kono N."/>
            <person name="Nakamura H."/>
            <person name="Ohtoshi R."/>
            <person name="Moran D.A.P."/>
            <person name="Shinohara A."/>
            <person name="Yoshida Y."/>
            <person name="Fujiwara M."/>
            <person name="Mori M."/>
            <person name="Tomita M."/>
            <person name="Arakawa K."/>
        </authorList>
    </citation>
    <scope>NUCLEOTIDE SEQUENCE [LARGE SCALE GENOMIC DNA]</scope>
</reference>
<proteinExistence type="predicted"/>
<gene>
    <name evidence="1" type="ORF">AVEN_127553_1</name>
</gene>
<feature type="non-terminal residue" evidence="1">
    <location>
        <position position="1"/>
    </location>
</feature>
<name>A0A4Y2IN25_ARAVE</name>
<evidence type="ECO:0000313" key="2">
    <source>
        <dbReference type="Proteomes" id="UP000499080"/>
    </source>
</evidence>
<dbReference type="EMBL" id="BGPR01186718">
    <property type="protein sequence ID" value="GBM79208.1"/>
    <property type="molecule type" value="Genomic_DNA"/>
</dbReference>
<dbReference type="AlphaFoldDB" id="A0A4Y2IN25"/>
<dbReference type="Proteomes" id="UP000499080">
    <property type="component" value="Unassembled WGS sequence"/>
</dbReference>
<comment type="caution">
    <text evidence="1">The sequence shown here is derived from an EMBL/GenBank/DDBJ whole genome shotgun (WGS) entry which is preliminary data.</text>
</comment>
<keyword evidence="2" id="KW-1185">Reference proteome</keyword>
<evidence type="ECO:0000313" key="1">
    <source>
        <dbReference type="EMBL" id="GBM79208.1"/>
    </source>
</evidence>
<accession>A0A4Y2IN25</accession>